<gene>
    <name evidence="1" type="ORF">CYMTET_50209</name>
</gene>
<comment type="caution">
    <text evidence="1">The sequence shown here is derived from an EMBL/GenBank/DDBJ whole genome shotgun (WGS) entry which is preliminary data.</text>
</comment>
<dbReference type="EMBL" id="LGRX02033794">
    <property type="protein sequence ID" value="KAK3239889.1"/>
    <property type="molecule type" value="Genomic_DNA"/>
</dbReference>
<keyword evidence="2" id="KW-1185">Reference proteome</keyword>
<feature type="non-terminal residue" evidence="1">
    <location>
        <position position="1"/>
    </location>
</feature>
<dbReference type="Proteomes" id="UP001190700">
    <property type="component" value="Unassembled WGS sequence"/>
</dbReference>
<sequence length="176" mass="20053">VRHYNFGHKVVQPGGKSLATSLSCAMNDLVLPNAFRLKKDDHFDRSYATPEAQAAVALYRAPLSRLYSQACDTLKKSINCAKWVDFIKAYGLIGHGLTMSYALTIMVQTMKDSAHRVVMYEGFVEAVARCAIYLYGDRTEEIMLFKEPMRHLMETLVYKTEEKGQIDNKSVMPWHH</sequence>
<evidence type="ECO:0000313" key="1">
    <source>
        <dbReference type="EMBL" id="KAK3239889.1"/>
    </source>
</evidence>
<dbReference type="AlphaFoldDB" id="A0AAE0ETQ5"/>
<name>A0AAE0ETQ5_9CHLO</name>
<reference evidence="1 2" key="1">
    <citation type="journal article" date="2015" name="Genome Biol. Evol.">
        <title>Comparative Genomics of a Bacterivorous Green Alga Reveals Evolutionary Causalities and Consequences of Phago-Mixotrophic Mode of Nutrition.</title>
        <authorList>
            <person name="Burns J.A."/>
            <person name="Paasch A."/>
            <person name="Narechania A."/>
            <person name="Kim E."/>
        </authorList>
    </citation>
    <scope>NUCLEOTIDE SEQUENCE [LARGE SCALE GENOMIC DNA]</scope>
    <source>
        <strain evidence="1 2">PLY_AMNH</strain>
    </source>
</reference>
<protein>
    <submittedName>
        <fullName evidence="1">Uncharacterized protein</fullName>
    </submittedName>
</protein>
<accession>A0AAE0ETQ5</accession>
<organism evidence="1 2">
    <name type="scientific">Cymbomonas tetramitiformis</name>
    <dbReference type="NCBI Taxonomy" id="36881"/>
    <lineage>
        <taxon>Eukaryota</taxon>
        <taxon>Viridiplantae</taxon>
        <taxon>Chlorophyta</taxon>
        <taxon>Pyramimonadophyceae</taxon>
        <taxon>Pyramimonadales</taxon>
        <taxon>Pyramimonadaceae</taxon>
        <taxon>Cymbomonas</taxon>
    </lineage>
</organism>
<evidence type="ECO:0000313" key="2">
    <source>
        <dbReference type="Proteomes" id="UP001190700"/>
    </source>
</evidence>
<proteinExistence type="predicted"/>